<name>A0ABY5CPB0_9GAMM</name>
<keyword evidence="1 5" id="KW-0560">Oxidoreductase</keyword>
<dbReference type="InterPro" id="IPR013328">
    <property type="entry name" value="6PGD_dom2"/>
</dbReference>
<dbReference type="InterPro" id="IPR013131">
    <property type="entry name" value="Mannitol_DH_N"/>
</dbReference>
<dbReference type="InterPro" id="IPR000669">
    <property type="entry name" value="Mannitol_DH"/>
</dbReference>
<evidence type="ECO:0000313" key="6">
    <source>
        <dbReference type="Proteomes" id="UP001056873"/>
    </source>
</evidence>
<keyword evidence="2" id="KW-0520">NAD</keyword>
<evidence type="ECO:0000313" key="5">
    <source>
        <dbReference type="EMBL" id="USU99534.1"/>
    </source>
</evidence>
<keyword evidence="6" id="KW-1185">Reference proteome</keyword>
<dbReference type="PANTHER" id="PTHR43362">
    <property type="entry name" value="MANNITOL DEHYDROGENASE DSF1-RELATED"/>
    <property type="match status" value="1"/>
</dbReference>
<proteinExistence type="predicted"/>
<organism evidence="5 6">
    <name type="scientific">Serratia entomophila</name>
    <dbReference type="NCBI Taxonomy" id="42906"/>
    <lineage>
        <taxon>Bacteria</taxon>
        <taxon>Pseudomonadati</taxon>
        <taxon>Pseudomonadota</taxon>
        <taxon>Gammaproteobacteria</taxon>
        <taxon>Enterobacterales</taxon>
        <taxon>Yersiniaceae</taxon>
        <taxon>Serratia</taxon>
    </lineage>
</organism>
<dbReference type="PANTHER" id="PTHR43362:SF1">
    <property type="entry name" value="MANNITOL DEHYDROGENASE 2-RELATED"/>
    <property type="match status" value="1"/>
</dbReference>
<reference evidence="5" key="1">
    <citation type="journal article" date="2022" name="BMC Genomics">
        <title>Genome sequence of the entomopathogenic Serratia entomophila isolate 626 and characterisation of the species specific itaconate degradation pathway.</title>
        <authorList>
            <person name="Vaughan A.L."/>
            <person name="Altermann E."/>
            <person name="Glare T.R."/>
            <person name="Hurst M.R.H."/>
        </authorList>
    </citation>
    <scope>NUCLEOTIDE SEQUENCE</scope>
    <source>
        <strain evidence="5">626</strain>
    </source>
</reference>
<dbReference type="Pfam" id="PF01232">
    <property type="entry name" value="Mannitol_dh"/>
    <property type="match status" value="1"/>
</dbReference>
<dbReference type="SUPFAM" id="SSF51735">
    <property type="entry name" value="NAD(P)-binding Rossmann-fold domains"/>
    <property type="match status" value="1"/>
</dbReference>
<accession>A0ABY5CPB0</accession>
<sequence>MNTIANSPLPAAVQRPQYDRRALRSRIVHLGFGAFHRAHQALLTDRVLNRQGGDWGICEISLSGGVPLFEALRRQEHLYSVLEKGAGGDQAIIVGAVHESLHRKLEGIEAVLEKLAEPQVAIVSMTITEKGYCIEPGSGRLDLQHPGIGADLANPQQPTTVPGILVEALQRRRVRALPAFTLLSCDNIPENGHVLRSAVLDLAQARDPALAEWIARTVTFPSTMVDRIVPAATPQTLDEIAAALGGVRDECAIACEPFIQWVVEDNFAAGRPAWELAGVQLVDNVLPFEQMKLRMLNGSHSFLAYLGYLAGYQYVNECMEDEYYRRAAHHLMLNEQAPTLSVSGIDLAAYAAELIARYSNPALQHRTWQIAMDGTQKLPQRMLDSIRWHLQHGGDYAGLALGVAGWMRYVGGVDDAGQRIDIRDPLLPILQQQAERTPDNQQRVLALLRLTSVFGEQLPADEAFVAAVTRAYLSLRDRGARQTIKEWVVERRISA</sequence>
<dbReference type="PROSITE" id="PS00974">
    <property type="entry name" value="MANNITOL_DHGENASE"/>
    <property type="match status" value="1"/>
</dbReference>
<dbReference type="Gene3D" id="3.40.50.720">
    <property type="entry name" value="NAD(P)-binding Rossmann-like Domain"/>
    <property type="match status" value="1"/>
</dbReference>
<evidence type="ECO:0000256" key="2">
    <source>
        <dbReference type="ARBA" id="ARBA00023027"/>
    </source>
</evidence>
<dbReference type="EMBL" id="CP074347">
    <property type="protein sequence ID" value="USU99534.1"/>
    <property type="molecule type" value="Genomic_DNA"/>
</dbReference>
<feature type="domain" description="Mannitol dehydrogenase C-terminal" evidence="4">
    <location>
        <begin position="284"/>
        <end position="475"/>
    </location>
</feature>
<dbReference type="Proteomes" id="UP001056873">
    <property type="component" value="Chromosome"/>
</dbReference>
<dbReference type="EC" id="1.1.1.57" evidence="5"/>
<dbReference type="Gene3D" id="1.10.1040.10">
    <property type="entry name" value="N-(1-d-carboxylethyl)-l-norvaline Dehydrogenase, domain 2"/>
    <property type="match status" value="1"/>
</dbReference>
<gene>
    <name evidence="5" type="ORF">KFQ06_15910</name>
</gene>
<protein>
    <submittedName>
        <fullName evidence="5">Fructuronate reductase</fullName>
        <ecNumber evidence="5">1.1.1.57</ecNumber>
    </submittedName>
</protein>
<dbReference type="SUPFAM" id="SSF48179">
    <property type="entry name" value="6-phosphogluconate dehydrogenase C-terminal domain-like"/>
    <property type="match status" value="1"/>
</dbReference>
<dbReference type="GeneID" id="75023519"/>
<dbReference type="RefSeq" id="WP_234585412.1">
    <property type="nucleotide sequence ID" value="NZ_CAMIPG010000004.1"/>
</dbReference>
<dbReference type="InterPro" id="IPR023027">
    <property type="entry name" value="Mannitol_DH_CS"/>
</dbReference>
<dbReference type="InterPro" id="IPR036291">
    <property type="entry name" value="NAD(P)-bd_dom_sf"/>
</dbReference>
<dbReference type="GO" id="GO:0008866">
    <property type="term" value="F:fructuronate reductase activity"/>
    <property type="evidence" value="ECO:0007669"/>
    <property type="project" value="UniProtKB-EC"/>
</dbReference>
<dbReference type="InterPro" id="IPR008927">
    <property type="entry name" value="6-PGluconate_DH-like_C_sf"/>
</dbReference>
<dbReference type="NCBIfam" id="NF011611">
    <property type="entry name" value="PRK15037.1"/>
    <property type="match status" value="1"/>
</dbReference>
<evidence type="ECO:0000259" key="4">
    <source>
        <dbReference type="Pfam" id="PF08125"/>
    </source>
</evidence>
<dbReference type="PRINTS" id="PR00084">
    <property type="entry name" value="MTLDHDRGNASE"/>
</dbReference>
<dbReference type="InterPro" id="IPR050988">
    <property type="entry name" value="Mannitol_DH/Oxidoreductase"/>
</dbReference>
<dbReference type="InterPro" id="IPR013118">
    <property type="entry name" value="Mannitol_DH_C"/>
</dbReference>
<evidence type="ECO:0000256" key="1">
    <source>
        <dbReference type="ARBA" id="ARBA00023002"/>
    </source>
</evidence>
<feature type="domain" description="Mannitol dehydrogenase N-terminal" evidence="3">
    <location>
        <begin position="26"/>
        <end position="275"/>
    </location>
</feature>
<dbReference type="Pfam" id="PF08125">
    <property type="entry name" value="Mannitol_dh_C"/>
    <property type="match status" value="1"/>
</dbReference>
<evidence type="ECO:0000259" key="3">
    <source>
        <dbReference type="Pfam" id="PF01232"/>
    </source>
</evidence>